<comment type="caution">
    <text evidence="7">The sequence shown here is derived from an EMBL/GenBank/DDBJ whole genome shotgun (WGS) entry which is preliminary data.</text>
</comment>
<feature type="domain" description="Ubiquitin-like protease family profile" evidence="6">
    <location>
        <begin position="108"/>
        <end position="271"/>
    </location>
</feature>
<proteinExistence type="inferred from homology"/>
<evidence type="ECO:0000259" key="6">
    <source>
        <dbReference type="PROSITE" id="PS50600"/>
    </source>
</evidence>
<feature type="region of interest" description="Disordered" evidence="5">
    <location>
        <begin position="1"/>
        <end position="25"/>
    </location>
</feature>
<evidence type="ECO:0000256" key="3">
    <source>
        <dbReference type="ARBA" id="ARBA00022801"/>
    </source>
</evidence>
<organism evidence="7 8">
    <name type="scientific">Mucor flavus</name>
    <dbReference type="NCBI Taxonomy" id="439312"/>
    <lineage>
        <taxon>Eukaryota</taxon>
        <taxon>Fungi</taxon>
        <taxon>Fungi incertae sedis</taxon>
        <taxon>Mucoromycota</taxon>
        <taxon>Mucoromycotina</taxon>
        <taxon>Mucoromycetes</taxon>
        <taxon>Mucorales</taxon>
        <taxon>Mucorineae</taxon>
        <taxon>Mucoraceae</taxon>
        <taxon>Mucor</taxon>
    </lineage>
</organism>
<comment type="similarity">
    <text evidence="1">Belongs to the peptidase C48 family.</text>
</comment>
<keyword evidence="2" id="KW-0645">Protease</keyword>
<evidence type="ECO:0000256" key="2">
    <source>
        <dbReference type="ARBA" id="ARBA00022670"/>
    </source>
</evidence>
<evidence type="ECO:0000256" key="5">
    <source>
        <dbReference type="SAM" id="MobiDB-lite"/>
    </source>
</evidence>
<reference evidence="7 8" key="1">
    <citation type="submission" date="2024-04" db="EMBL/GenBank/DDBJ databases">
        <title>genome sequences of Mucor flavus KT1a and Helicostylum pulchrum KT1b strains isolated from the surface of a dry-aged beef.</title>
        <authorList>
            <person name="Toyotome T."/>
            <person name="Hosono M."/>
            <person name="Torimaru M."/>
            <person name="Fukuda K."/>
            <person name="Mikami N."/>
        </authorList>
    </citation>
    <scope>NUCLEOTIDE SEQUENCE [LARGE SCALE GENOMIC DNA]</scope>
    <source>
        <strain evidence="7 8">KT1a</strain>
    </source>
</reference>
<accession>A0ABP9YTV9</accession>
<dbReference type="Gene3D" id="3.40.395.10">
    <property type="entry name" value="Adenoviral Proteinase, Chain A"/>
    <property type="match status" value="1"/>
</dbReference>
<keyword evidence="3" id="KW-0378">Hydrolase</keyword>
<dbReference type="Pfam" id="PF02902">
    <property type="entry name" value="Peptidase_C48"/>
    <property type="match status" value="1"/>
</dbReference>
<feature type="compositionally biased region" description="Polar residues" evidence="5">
    <location>
        <begin position="1"/>
        <end position="18"/>
    </location>
</feature>
<evidence type="ECO:0000313" key="7">
    <source>
        <dbReference type="EMBL" id="GAA5810302.1"/>
    </source>
</evidence>
<name>A0ABP9YTV9_9FUNG</name>
<dbReference type="PROSITE" id="PS50600">
    <property type="entry name" value="ULP_PROTEASE"/>
    <property type="match status" value="1"/>
</dbReference>
<protein>
    <recommendedName>
        <fullName evidence="6">Ubiquitin-like protease family profile domain-containing protein</fullName>
    </recommendedName>
</protein>
<dbReference type="PANTHER" id="PTHR46915:SF6">
    <property type="entry name" value="CYSTEINE PROTEINASES SUPERFAMILY PROTEIN"/>
    <property type="match status" value="1"/>
</dbReference>
<evidence type="ECO:0000313" key="8">
    <source>
        <dbReference type="Proteomes" id="UP001473302"/>
    </source>
</evidence>
<dbReference type="SUPFAM" id="SSF54001">
    <property type="entry name" value="Cysteine proteinases"/>
    <property type="match status" value="1"/>
</dbReference>
<dbReference type="InterPro" id="IPR038765">
    <property type="entry name" value="Papain-like_cys_pep_sf"/>
</dbReference>
<sequence length="320" mass="37693">MNSLLNQITESSPRSQSRGIKRKTMEERAKAVAKRPRIVPQDDSGLFSFIRNLFPSVSSMFEQNEKQNTVIDLSDTTDDFYTCSETEDNTTDYNTIEDNSMVFLYERIAIYNNDIDCLEEGKFLNDKIIDFVLSVLRDSYRQNQTYVFDSMFFIKLRDIRDPKNYYRKTSSWFKNGVLSKNIWVIPVCDNYHWYVITVINPESVRPQILVMDSWKREYYTSVDIVKEFLKQKFSAEQEGDIEGINVEIIDIPQQANPYDCGLYAIRSAELFMTELVPYYISLILNQENKITSAHEIYQKVELLTRSQIVRYFIDVLKKHD</sequence>
<keyword evidence="4" id="KW-0788">Thiol protease</keyword>
<gene>
    <name evidence="7" type="ORF">MFLAVUS_003723</name>
</gene>
<dbReference type="Proteomes" id="UP001473302">
    <property type="component" value="Unassembled WGS sequence"/>
</dbReference>
<evidence type="ECO:0000256" key="4">
    <source>
        <dbReference type="ARBA" id="ARBA00022807"/>
    </source>
</evidence>
<dbReference type="InterPro" id="IPR003653">
    <property type="entry name" value="Peptidase_C48_C"/>
</dbReference>
<keyword evidence="8" id="KW-1185">Reference proteome</keyword>
<dbReference type="EMBL" id="BAABUK010000007">
    <property type="protein sequence ID" value="GAA5810302.1"/>
    <property type="molecule type" value="Genomic_DNA"/>
</dbReference>
<dbReference type="PANTHER" id="PTHR46915">
    <property type="entry name" value="UBIQUITIN-LIKE PROTEASE 4-RELATED"/>
    <property type="match status" value="1"/>
</dbReference>
<evidence type="ECO:0000256" key="1">
    <source>
        <dbReference type="ARBA" id="ARBA00005234"/>
    </source>
</evidence>